<reference evidence="5 6" key="1">
    <citation type="journal article" date="2021" name="Elife">
        <title>Chloroplast acquisition without the gene transfer in kleptoplastic sea slugs, Plakobranchus ocellatus.</title>
        <authorList>
            <person name="Maeda T."/>
            <person name="Takahashi S."/>
            <person name="Yoshida T."/>
            <person name="Shimamura S."/>
            <person name="Takaki Y."/>
            <person name="Nagai Y."/>
            <person name="Toyoda A."/>
            <person name="Suzuki Y."/>
            <person name="Arimoto A."/>
            <person name="Ishii H."/>
            <person name="Satoh N."/>
            <person name="Nishiyama T."/>
            <person name="Hasebe M."/>
            <person name="Maruyama T."/>
            <person name="Minagawa J."/>
            <person name="Obokata J."/>
            <person name="Shigenobu S."/>
        </authorList>
    </citation>
    <scope>NUCLEOTIDE SEQUENCE [LARGE SCALE GENOMIC DNA]</scope>
</reference>
<dbReference type="AlphaFoldDB" id="A0AAV3YS30"/>
<dbReference type="InterPro" id="IPR021841">
    <property type="entry name" value="VAC14_Fig4p-bd"/>
</dbReference>
<sequence length="111" mass="12978">MRFLQEYFIHIWKGKDAIMSALTKGDFQPDRKRLKTGFRNYRCLHTWFNQALQLSIYLSAEAIFRCLAEILTEESDFTMASTMVQCLNTILLTSTEIFELRSQPKELSSEA</sequence>
<dbReference type="PANTHER" id="PTHR16023">
    <property type="entry name" value="TAX1 BINDING PROTEIN-RELATED"/>
    <property type="match status" value="1"/>
</dbReference>
<dbReference type="GO" id="GO:0006661">
    <property type="term" value="P:phosphatidylinositol biosynthetic process"/>
    <property type="evidence" value="ECO:0007669"/>
    <property type="project" value="InterPro"/>
</dbReference>
<dbReference type="Pfam" id="PF11916">
    <property type="entry name" value="Vac14_Fig4_bd"/>
    <property type="match status" value="1"/>
</dbReference>
<accession>A0AAV3YS30</accession>
<dbReference type="Proteomes" id="UP000735302">
    <property type="component" value="Unassembled WGS sequence"/>
</dbReference>
<evidence type="ECO:0000313" key="6">
    <source>
        <dbReference type="Proteomes" id="UP000735302"/>
    </source>
</evidence>
<comment type="caution">
    <text evidence="5">The sequence shown here is derived from an EMBL/GenBank/DDBJ whole genome shotgun (WGS) entry which is preliminary data.</text>
</comment>
<proteinExistence type="predicted"/>
<dbReference type="EMBL" id="BLXT01001388">
    <property type="protein sequence ID" value="GFN85195.1"/>
    <property type="molecule type" value="Genomic_DNA"/>
</dbReference>
<keyword evidence="3" id="KW-0472">Membrane</keyword>
<keyword evidence="6" id="KW-1185">Reference proteome</keyword>
<evidence type="ECO:0000313" key="5">
    <source>
        <dbReference type="EMBL" id="GFN85195.1"/>
    </source>
</evidence>
<evidence type="ECO:0000256" key="1">
    <source>
        <dbReference type="ARBA" id="ARBA00004308"/>
    </source>
</evidence>
<dbReference type="GO" id="GO:0010008">
    <property type="term" value="C:endosome membrane"/>
    <property type="evidence" value="ECO:0007669"/>
    <property type="project" value="TreeGrafter"/>
</dbReference>
<gene>
    <name evidence="5" type="ORF">PoB_001170100</name>
</gene>
<evidence type="ECO:0000259" key="4">
    <source>
        <dbReference type="Pfam" id="PF11916"/>
    </source>
</evidence>
<name>A0AAV3YS30_9GAST</name>
<feature type="domain" description="Vacuolar protein 14 C-terminal Fig4-binding" evidence="4">
    <location>
        <begin position="53"/>
        <end position="109"/>
    </location>
</feature>
<dbReference type="InterPro" id="IPR026825">
    <property type="entry name" value="Vac14"/>
</dbReference>
<comment type="subcellular location">
    <subcellularLocation>
        <location evidence="1">Endomembrane system</location>
    </subcellularLocation>
</comment>
<keyword evidence="2" id="KW-0677">Repeat</keyword>
<dbReference type="PANTHER" id="PTHR16023:SF0">
    <property type="entry name" value="PROTEIN VAC14 HOMOLOG"/>
    <property type="match status" value="1"/>
</dbReference>
<dbReference type="GO" id="GO:0070772">
    <property type="term" value="C:PAS complex"/>
    <property type="evidence" value="ECO:0007669"/>
    <property type="project" value="InterPro"/>
</dbReference>
<protein>
    <submittedName>
        <fullName evidence="5">Protein vac14 homolog</fullName>
    </submittedName>
</protein>
<evidence type="ECO:0000256" key="2">
    <source>
        <dbReference type="ARBA" id="ARBA00022737"/>
    </source>
</evidence>
<evidence type="ECO:0000256" key="3">
    <source>
        <dbReference type="ARBA" id="ARBA00023136"/>
    </source>
</evidence>
<organism evidence="5 6">
    <name type="scientific">Plakobranchus ocellatus</name>
    <dbReference type="NCBI Taxonomy" id="259542"/>
    <lineage>
        <taxon>Eukaryota</taxon>
        <taxon>Metazoa</taxon>
        <taxon>Spiralia</taxon>
        <taxon>Lophotrochozoa</taxon>
        <taxon>Mollusca</taxon>
        <taxon>Gastropoda</taxon>
        <taxon>Heterobranchia</taxon>
        <taxon>Euthyneura</taxon>
        <taxon>Panpulmonata</taxon>
        <taxon>Sacoglossa</taxon>
        <taxon>Placobranchoidea</taxon>
        <taxon>Plakobranchidae</taxon>
        <taxon>Plakobranchus</taxon>
    </lineage>
</organism>